<sequence length="80" mass="8700">MTLRFIGIDTGSEHGGCPSVWVDDIDGSFVIQGIVVTDPDELTQVVTRSPLAPDEMIVRLPARMRGYLLEACGEREPNVG</sequence>
<dbReference type="Proteomes" id="UP000540685">
    <property type="component" value="Unassembled WGS sequence"/>
</dbReference>
<evidence type="ECO:0000313" key="2">
    <source>
        <dbReference type="Proteomes" id="UP000540685"/>
    </source>
</evidence>
<evidence type="ECO:0000313" key="1">
    <source>
        <dbReference type="EMBL" id="MBB5818100.1"/>
    </source>
</evidence>
<reference evidence="1 2" key="1">
    <citation type="submission" date="2020-08" db="EMBL/GenBank/DDBJ databases">
        <title>Sequencing the genomes of 1000 actinobacteria strains.</title>
        <authorList>
            <person name="Klenk H.-P."/>
        </authorList>
    </citation>
    <scope>NUCLEOTIDE SEQUENCE [LARGE SCALE GENOMIC DNA]</scope>
    <source>
        <strain evidence="1 2">DSM 46887</strain>
    </source>
</reference>
<organism evidence="1 2">
    <name type="scientific">Streptosporangium becharense</name>
    <dbReference type="NCBI Taxonomy" id="1816182"/>
    <lineage>
        <taxon>Bacteria</taxon>
        <taxon>Bacillati</taxon>
        <taxon>Actinomycetota</taxon>
        <taxon>Actinomycetes</taxon>
        <taxon>Streptosporangiales</taxon>
        <taxon>Streptosporangiaceae</taxon>
        <taxon>Streptosporangium</taxon>
    </lineage>
</organism>
<comment type="caution">
    <text evidence="1">The sequence shown here is derived from an EMBL/GenBank/DDBJ whole genome shotgun (WGS) entry which is preliminary data.</text>
</comment>
<protein>
    <submittedName>
        <fullName evidence="1">Uncharacterized protein</fullName>
    </submittedName>
</protein>
<keyword evidence="2" id="KW-1185">Reference proteome</keyword>
<accession>A0A7W9ICA6</accession>
<dbReference type="AlphaFoldDB" id="A0A7W9ICA6"/>
<proteinExistence type="predicted"/>
<name>A0A7W9ICA6_9ACTN</name>
<gene>
    <name evidence="1" type="ORF">F4562_001162</name>
</gene>
<dbReference type="EMBL" id="JACHMP010000001">
    <property type="protein sequence ID" value="MBB5818100.1"/>
    <property type="molecule type" value="Genomic_DNA"/>
</dbReference>
<dbReference type="RefSeq" id="WP_184547884.1">
    <property type="nucleotide sequence ID" value="NZ_JACHMP010000001.1"/>
</dbReference>